<feature type="transmembrane region" description="Helical" evidence="6">
    <location>
        <begin position="429"/>
        <end position="449"/>
    </location>
</feature>
<feature type="transmembrane region" description="Helical" evidence="6">
    <location>
        <begin position="21"/>
        <end position="41"/>
    </location>
</feature>
<dbReference type="InterPro" id="IPR025857">
    <property type="entry name" value="MacB_PCD"/>
</dbReference>
<keyword evidence="4 6" id="KW-1133">Transmembrane helix</keyword>
<evidence type="ECO:0000256" key="2">
    <source>
        <dbReference type="ARBA" id="ARBA00022475"/>
    </source>
</evidence>
<dbReference type="GO" id="GO:0022857">
    <property type="term" value="F:transmembrane transporter activity"/>
    <property type="evidence" value="ECO:0007669"/>
    <property type="project" value="TreeGrafter"/>
</dbReference>
<keyword evidence="5 6" id="KW-0472">Membrane</keyword>
<feature type="transmembrane region" description="Helical" evidence="6">
    <location>
        <begin position="735"/>
        <end position="755"/>
    </location>
</feature>
<sequence>MFKNYFIVALRNLQRHKGYSLINILGLAIGLACCITIFLFVRDELRYDTFHANADRIYRIQNTSFSDGHQRAMASTPPAFGPTMKTVFPEVQHQVRLFDLRQQLVTYEDKKYFEKGFLLADSTIFDVFSLPLALGNPREALNGPNNLVISEAIARKYFGKENPLNKELTLGGSNKMRVTGVLKDLPSYSHLKINALGSLGFLKVWGVPASRLESWGWQMTYTYVLLPKGYQAAQLEAKLPAFLKQYAEPELDGGRYEARLQPLRDVHLRSVGLEFDIAQTGDIRYVYAFSAIALFALLIACFNFMNLSTARSAQRAKEVGLRKVIGADRAQLVGQFLGESVILALIALVASLVLVALALPAFNAWSGKNLSLGVALQPLGIAALLGVAVVVGLLAGSYPAFFLSAFRPVRVMKGDLGLGGKGSYSLRQVLVVMQFVVSTALIIATGIVFNQLRYIQQKNLGFAKEQLVFLPMRTDEMQQNYKAVRQELLRNPNVTAATAGYGVPGGAHAGDGINLPGRADQYSINMYLVEHNYIPTMGMEMVAGRNFSESFGTDEEEAFILNETAVKDLGWGKPADALGREIYWDKWVGKTEADTIKRGRVIGVVKDFHFKSFHQKIEPLVLHIFPAAFNEFVVRIRPENTAATLGFLEQKWAKLAPNWPFDYKFLDDEFAKLYEAEVTFGRLFGVFTGLSIFVACLGLFGLASFTAQQRTKEIGVRKVLGASVGSIVALLSRDFLKLVGVAFLLAAPLAWYFMGQWLQNFVYRVDMSWWVFAAAGLLALGIALFTISFQSIRAALTNPVKSLRSE</sequence>
<dbReference type="PANTHER" id="PTHR30572">
    <property type="entry name" value="MEMBRANE COMPONENT OF TRANSPORTER-RELATED"/>
    <property type="match status" value="1"/>
</dbReference>
<dbReference type="Pfam" id="PF12704">
    <property type="entry name" value="MacB_PCD"/>
    <property type="match status" value="1"/>
</dbReference>
<evidence type="ECO:0008006" key="10">
    <source>
        <dbReference type="Google" id="ProtNLM"/>
    </source>
</evidence>
<dbReference type="AlphaFoldDB" id="A0A6J4I4U1"/>
<feature type="transmembrane region" description="Helical" evidence="6">
    <location>
        <begin position="341"/>
        <end position="359"/>
    </location>
</feature>
<evidence type="ECO:0000313" key="9">
    <source>
        <dbReference type="EMBL" id="CAA9240228.1"/>
    </source>
</evidence>
<evidence type="ECO:0000256" key="3">
    <source>
        <dbReference type="ARBA" id="ARBA00022692"/>
    </source>
</evidence>
<organism evidence="9">
    <name type="scientific">uncultured Cytophagales bacterium</name>
    <dbReference type="NCBI Taxonomy" id="158755"/>
    <lineage>
        <taxon>Bacteria</taxon>
        <taxon>Pseudomonadati</taxon>
        <taxon>Bacteroidota</taxon>
        <taxon>Sphingobacteriia</taxon>
        <taxon>Sphingobacteriales</taxon>
        <taxon>environmental samples</taxon>
    </lineage>
</organism>
<name>A0A6J4I4U1_9SPHI</name>
<proteinExistence type="predicted"/>
<dbReference type="Pfam" id="PF02687">
    <property type="entry name" value="FtsX"/>
    <property type="match status" value="2"/>
</dbReference>
<feature type="domain" description="MacB-like periplasmic core" evidence="8">
    <location>
        <begin position="20"/>
        <end position="240"/>
    </location>
</feature>
<keyword evidence="3 6" id="KW-0812">Transmembrane</keyword>
<dbReference type="InterPro" id="IPR003838">
    <property type="entry name" value="ABC3_permease_C"/>
</dbReference>
<dbReference type="PANTHER" id="PTHR30572:SF18">
    <property type="entry name" value="ABC-TYPE MACROLIDE FAMILY EXPORT SYSTEM PERMEASE COMPONENT 2"/>
    <property type="match status" value="1"/>
</dbReference>
<evidence type="ECO:0000259" key="7">
    <source>
        <dbReference type="Pfam" id="PF02687"/>
    </source>
</evidence>
<evidence type="ECO:0000259" key="8">
    <source>
        <dbReference type="Pfam" id="PF12704"/>
    </source>
</evidence>
<evidence type="ECO:0000256" key="1">
    <source>
        <dbReference type="ARBA" id="ARBA00004651"/>
    </source>
</evidence>
<feature type="transmembrane region" description="Helical" evidence="6">
    <location>
        <begin position="379"/>
        <end position="403"/>
    </location>
</feature>
<keyword evidence="2" id="KW-1003">Cell membrane</keyword>
<dbReference type="GO" id="GO:0005886">
    <property type="term" value="C:plasma membrane"/>
    <property type="evidence" value="ECO:0007669"/>
    <property type="project" value="UniProtKB-SubCell"/>
</dbReference>
<feature type="domain" description="ABC3 transporter permease C-terminal" evidence="7">
    <location>
        <begin position="291"/>
        <end position="403"/>
    </location>
</feature>
<evidence type="ECO:0000256" key="6">
    <source>
        <dbReference type="SAM" id="Phobius"/>
    </source>
</evidence>
<feature type="transmembrane region" description="Helical" evidence="6">
    <location>
        <begin position="683"/>
        <end position="707"/>
    </location>
</feature>
<feature type="transmembrane region" description="Helical" evidence="6">
    <location>
        <begin position="285"/>
        <end position="305"/>
    </location>
</feature>
<accession>A0A6J4I4U1</accession>
<feature type="domain" description="ABC3 transporter permease C-terminal" evidence="7">
    <location>
        <begin position="686"/>
        <end position="798"/>
    </location>
</feature>
<protein>
    <recommendedName>
        <fullName evidence="10">ABC transporter, permease protein</fullName>
    </recommendedName>
</protein>
<feature type="transmembrane region" description="Helical" evidence="6">
    <location>
        <begin position="767"/>
        <end position="787"/>
    </location>
</feature>
<dbReference type="PROSITE" id="PS51257">
    <property type="entry name" value="PROKAR_LIPOPROTEIN"/>
    <property type="match status" value="1"/>
</dbReference>
<comment type="subcellular location">
    <subcellularLocation>
        <location evidence="1">Cell membrane</location>
        <topology evidence="1">Multi-pass membrane protein</topology>
    </subcellularLocation>
</comment>
<evidence type="ECO:0000256" key="4">
    <source>
        <dbReference type="ARBA" id="ARBA00022989"/>
    </source>
</evidence>
<dbReference type="EMBL" id="CADCTQ010000128">
    <property type="protein sequence ID" value="CAA9240228.1"/>
    <property type="molecule type" value="Genomic_DNA"/>
</dbReference>
<dbReference type="InterPro" id="IPR050250">
    <property type="entry name" value="Macrolide_Exporter_MacB"/>
</dbReference>
<gene>
    <name evidence="9" type="ORF">AVDCRST_MAG56-1386</name>
</gene>
<reference evidence="9" key="1">
    <citation type="submission" date="2020-02" db="EMBL/GenBank/DDBJ databases">
        <authorList>
            <person name="Meier V. D."/>
        </authorList>
    </citation>
    <scope>NUCLEOTIDE SEQUENCE</scope>
    <source>
        <strain evidence="9">AVDCRST_MAG56</strain>
    </source>
</reference>
<evidence type="ECO:0000256" key="5">
    <source>
        <dbReference type="ARBA" id="ARBA00023136"/>
    </source>
</evidence>